<sequence length="278" mass="30675">MDPSRQDDEHKTDMKRMSSPCGSSKSDNDRHTQRAMSHTYPGPGTWNTPAGAQWSKRAMQLHARPLCPTWTFAGYSLHEWRSRDSIIRSGTPVTTITAPRFSAYKNDTTKLLFKPSQSHPLPGNHRLRPSSFSIVSNTGMDRSVQPRDRLLQPPNEELREYRKSPQYQNALRQRSSNVLSVVLVNGVWKDKETTQAAAPQGATTPATQPAIETAPRTTRTNARSAPQTTPNVSIHELESISIDIQTSPGTGTACVQFCAQNSHHKPLANSAAGPSTQP</sequence>
<feature type="compositionally biased region" description="Low complexity" evidence="1">
    <location>
        <begin position="194"/>
        <end position="210"/>
    </location>
</feature>
<feature type="compositionally biased region" description="Polar residues" evidence="1">
    <location>
        <begin position="215"/>
        <end position="232"/>
    </location>
</feature>
<dbReference type="GeneID" id="54552682"/>
<evidence type="ECO:0000256" key="1">
    <source>
        <dbReference type="SAM" id="MobiDB-lite"/>
    </source>
</evidence>
<dbReference type="EMBL" id="ML986484">
    <property type="protein sequence ID" value="KAF2281197.1"/>
    <property type="molecule type" value="Genomic_DNA"/>
</dbReference>
<feature type="region of interest" description="Disordered" evidence="1">
    <location>
        <begin position="136"/>
        <end position="155"/>
    </location>
</feature>
<evidence type="ECO:0000313" key="2">
    <source>
        <dbReference type="EMBL" id="KAF2281197.1"/>
    </source>
</evidence>
<organism evidence="2 3">
    <name type="scientific">Westerdykella ornata</name>
    <dbReference type="NCBI Taxonomy" id="318751"/>
    <lineage>
        <taxon>Eukaryota</taxon>
        <taxon>Fungi</taxon>
        <taxon>Dikarya</taxon>
        <taxon>Ascomycota</taxon>
        <taxon>Pezizomycotina</taxon>
        <taxon>Dothideomycetes</taxon>
        <taxon>Pleosporomycetidae</taxon>
        <taxon>Pleosporales</taxon>
        <taxon>Sporormiaceae</taxon>
        <taxon>Westerdykella</taxon>
    </lineage>
</organism>
<reference evidence="2" key="1">
    <citation type="journal article" date="2020" name="Stud. Mycol.">
        <title>101 Dothideomycetes genomes: a test case for predicting lifestyles and emergence of pathogens.</title>
        <authorList>
            <person name="Haridas S."/>
            <person name="Albert R."/>
            <person name="Binder M."/>
            <person name="Bloem J."/>
            <person name="Labutti K."/>
            <person name="Salamov A."/>
            <person name="Andreopoulos B."/>
            <person name="Baker S."/>
            <person name="Barry K."/>
            <person name="Bills G."/>
            <person name="Bluhm B."/>
            <person name="Cannon C."/>
            <person name="Castanera R."/>
            <person name="Culley D."/>
            <person name="Daum C."/>
            <person name="Ezra D."/>
            <person name="Gonzalez J."/>
            <person name="Henrissat B."/>
            <person name="Kuo A."/>
            <person name="Liang C."/>
            <person name="Lipzen A."/>
            <person name="Lutzoni F."/>
            <person name="Magnuson J."/>
            <person name="Mondo S."/>
            <person name="Nolan M."/>
            <person name="Ohm R."/>
            <person name="Pangilinan J."/>
            <person name="Park H.-J."/>
            <person name="Ramirez L."/>
            <person name="Alfaro M."/>
            <person name="Sun H."/>
            <person name="Tritt A."/>
            <person name="Yoshinaga Y."/>
            <person name="Zwiers L.-H."/>
            <person name="Turgeon B."/>
            <person name="Goodwin S."/>
            <person name="Spatafora J."/>
            <person name="Crous P."/>
            <person name="Grigoriev I."/>
        </authorList>
    </citation>
    <scope>NUCLEOTIDE SEQUENCE</scope>
    <source>
        <strain evidence="2">CBS 379.55</strain>
    </source>
</reference>
<feature type="compositionally biased region" description="Basic and acidic residues" evidence="1">
    <location>
        <begin position="144"/>
        <end position="155"/>
    </location>
</feature>
<dbReference type="AlphaFoldDB" id="A0A6A6JXR2"/>
<accession>A0A6A6JXR2</accession>
<dbReference type="Proteomes" id="UP000800097">
    <property type="component" value="Unassembled WGS sequence"/>
</dbReference>
<dbReference type="RefSeq" id="XP_033658734.1">
    <property type="nucleotide sequence ID" value="XM_033799507.1"/>
</dbReference>
<gene>
    <name evidence="2" type="ORF">EI97DRAFT_438588</name>
</gene>
<name>A0A6A6JXR2_WESOR</name>
<evidence type="ECO:0000313" key="3">
    <source>
        <dbReference type="Proteomes" id="UP000800097"/>
    </source>
</evidence>
<feature type="region of interest" description="Disordered" evidence="1">
    <location>
        <begin position="1"/>
        <end position="46"/>
    </location>
</feature>
<feature type="compositionally biased region" description="Basic and acidic residues" evidence="1">
    <location>
        <begin position="1"/>
        <end position="16"/>
    </location>
</feature>
<proteinExistence type="predicted"/>
<feature type="region of interest" description="Disordered" evidence="1">
    <location>
        <begin position="194"/>
        <end position="235"/>
    </location>
</feature>
<protein>
    <submittedName>
        <fullName evidence="2">Uncharacterized protein</fullName>
    </submittedName>
</protein>
<keyword evidence="3" id="KW-1185">Reference proteome</keyword>